<dbReference type="Pfam" id="PF00005">
    <property type="entry name" value="ABC_tran"/>
    <property type="match status" value="1"/>
</dbReference>
<keyword evidence="3" id="KW-0547">Nucleotide-binding</keyword>
<gene>
    <name evidence="10" type="ORF">HJA_05522</name>
</gene>
<dbReference type="CDD" id="cd03228">
    <property type="entry name" value="ABCC_MRP_Like"/>
    <property type="match status" value="1"/>
</dbReference>
<keyword evidence="5 7" id="KW-1133">Transmembrane helix</keyword>
<dbReference type="InterPro" id="IPR036640">
    <property type="entry name" value="ABC1_TM_sf"/>
</dbReference>
<dbReference type="PROSITE" id="PS50929">
    <property type="entry name" value="ABC_TM1F"/>
    <property type="match status" value="1"/>
</dbReference>
<dbReference type="Pfam" id="PF00664">
    <property type="entry name" value="ABC_membrane"/>
    <property type="match status" value="1"/>
</dbReference>
<dbReference type="PATRIC" id="fig|1280952.3.peg.1097"/>
<keyword evidence="6 7" id="KW-0472">Membrane</keyword>
<name>A0A059FGM6_9PROT</name>
<dbReference type="GO" id="GO:0005886">
    <property type="term" value="C:plasma membrane"/>
    <property type="evidence" value="ECO:0007669"/>
    <property type="project" value="UniProtKB-SubCell"/>
</dbReference>
<keyword evidence="11" id="KW-1185">Reference proteome</keyword>
<dbReference type="InterPro" id="IPR017871">
    <property type="entry name" value="ABC_transporter-like_CS"/>
</dbReference>
<evidence type="ECO:0000256" key="1">
    <source>
        <dbReference type="ARBA" id="ARBA00004651"/>
    </source>
</evidence>
<dbReference type="Gene3D" id="3.40.50.300">
    <property type="entry name" value="P-loop containing nucleotide triphosphate hydrolases"/>
    <property type="match status" value="1"/>
</dbReference>
<feature type="domain" description="ABC transmembrane type-1" evidence="9">
    <location>
        <begin position="1"/>
        <end position="280"/>
    </location>
</feature>
<feature type="transmembrane region" description="Helical" evidence="7">
    <location>
        <begin position="134"/>
        <end position="155"/>
    </location>
</feature>
<protein>
    <submittedName>
        <fullName evidence="10">Amino acid ABC transporter permease/ATP-binding protein CydD</fullName>
    </submittedName>
</protein>
<dbReference type="InterPro" id="IPR014216">
    <property type="entry name" value="ABC_transptr_CydD"/>
</dbReference>
<evidence type="ECO:0000256" key="2">
    <source>
        <dbReference type="ARBA" id="ARBA00022692"/>
    </source>
</evidence>
<evidence type="ECO:0000259" key="9">
    <source>
        <dbReference type="PROSITE" id="PS50929"/>
    </source>
</evidence>
<evidence type="ECO:0000256" key="5">
    <source>
        <dbReference type="ARBA" id="ARBA00022989"/>
    </source>
</evidence>
<dbReference type="GO" id="GO:0005524">
    <property type="term" value="F:ATP binding"/>
    <property type="evidence" value="ECO:0007669"/>
    <property type="project" value="UniProtKB-KW"/>
</dbReference>
<dbReference type="GO" id="GO:0140359">
    <property type="term" value="F:ABC-type transporter activity"/>
    <property type="evidence" value="ECO:0007669"/>
    <property type="project" value="InterPro"/>
</dbReference>
<reference evidence="10 11" key="1">
    <citation type="journal article" date="2014" name="Antonie Van Leeuwenhoek">
        <title>Hyphomonas beringensis sp. nov. and Hyphomonas chukchiensis sp. nov., isolated from surface seawater of the Bering Sea and Chukchi Sea.</title>
        <authorList>
            <person name="Li C."/>
            <person name="Lai Q."/>
            <person name="Li G."/>
            <person name="Dong C."/>
            <person name="Wang J."/>
            <person name="Liao Y."/>
            <person name="Shao Z."/>
        </authorList>
    </citation>
    <scope>NUCLEOTIDE SEQUENCE [LARGE SCALE GENOMIC DNA]</scope>
    <source>
        <strain evidence="10 11">VP2</strain>
    </source>
</reference>
<dbReference type="InterPro" id="IPR011527">
    <property type="entry name" value="ABC1_TM_dom"/>
</dbReference>
<dbReference type="InterPro" id="IPR039421">
    <property type="entry name" value="Type_1_exporter"/>
</dbReference>
<dbReference type="PROSITE" id="PS00211">
    <property type="entry name" value="ABC_TRANSPORTER_1"/>
    <property type="match status" value="1"/>
</dbReference>
<dbReference type="PROSITE" id="PS50893">
    <property type="entry name" value="ABC_TRANSPORTER_2"/>
    <property type="match status" value="1"/>
</dbReference>
<dbReference type="SUPFAM" id="SSF52540">
    <property type="entry name" value="P-loop containing nucleoside triphosphate hydrolases"/>
    <property type="match status" value="1"/>
</dbReference>
<dbReference type="PANTHER" id="PTHR24221">
    <property type="entry name" value="ATP-BINDING CASSETTE SUB-FAMILY B"/>
    <property type="match status" value="1"/>
</dbReference>
<evidence type="ECO:0000313" key="10">
    <source>
        <dbReference type="EMBL" id="KCZ89686.1"/>
    </source>
</evidence>
<dbReference type="Gene3D" id="1.20.1560.10">
    <property type="entry name" value="ABC transporter type 1, transmembrane domain"/>
    <property type="match status" value="1"/>
</dbReference>
<dbReference type="STRING" id="1280952.HJA_05522"/>
<feature type="transmembrane region" description="Helical" evidence="7">
    <location>
        <begin position="109"/>
        <end position="128"/>
    </location>
</feature>
<dbReference type="GO" id="GO:0042883">
    <property type="term" value="P:cysteine transport"/>
    <property type="evidence" value="ECO:0007669"/>
    <property type="project" value="InterPro"/>
</dbReference>
<evidence type="ECO:0000256" key="4">
    <source>
        <dbReference type="ARBA" id="ARBA00022840"/>
    </source>
</evidence>
<evidence type="ECO:0000313" key="11">
    <source>
        <dbReference type="Proteomes" id="UP000024816"/>
    </source>
</evidence>
<evidence type="ECO:0000256" key="7">
    <source>
        <dbReference type="SAM" id="Phobius"/>
    </source>
</evidence>
<organism evidence="10 11">
    <name type="scientific">Hyphomonas jannaschiana VP2</name>
    <dbReference type="NCBI Taxonomy" id="1280952"/>
    <lineage>
        <taxon>Bacteria</taxon>
        <taxon>Pseudomonadati</taxon>
        <taxon>Pseudomonadota</taxon>
        <taxon>Alphaproteobacteria</taxon>
        <taxon>Hyphomonadales</taxon>
        <taxon>Hyphomonadaceae</taxon>
        <taxon>Hyphomonas</taxon>
    </lineage>
</organism>
<comment type="caution">
    <text evidence="10">The sequence shown here is derived from an EMBL/GenBank/DDBJ whole genome shotgun (WGS) entry which is preliminary data.</text>
</comment>
<feature type="domain" description="ABC transporter" evidence="8">
    <location>
        <begin position="318"/>
        <end position="534"/>
    </location>
</feature>
<dbReference type="eggNOG" id="COG4988">
    <property type="taxonomic scope" value="Bacteria"/>
</dbReference>
<dbReference type="Proteomes" id="UP000024816">
    <property type="component" value="Unassembled WGS sequence"/>
</dbReference>
<dbReference type="GO" id="GO:0016887">
    <property type="term" value="F:ATP hydrolysis activity"/>
    <property type="evidence" value="ECO:0007669"/>
    <property type="project" value="InterPro"/>
</dbReference>
<proteinExistence type="predicted"/>
<dbReference type="EMBL" id="ARYJ01000003">
    <property type="protein sequence ID" value="KCZ89686.1"/>
    <property type="molecule type" value="Genomic_DNA"/>
</dbReference>
<dbReference type="CDD" id="cd18584">
    <property type="entry name" value="ABC_6TM_AarD_CydD"/>
    <property type="match status" value="1"/>
</dbReference>
<sequence length="534" mass="55725">MGLLCQLAAMAGWIAIAWGIGHGVSAMAAGRPPGMGLLVAAIGVLVRGIAAWAGDILLARAGQTMVNTARADLFETLSNAGAGWLGGADTGIRTAQIIDRTAKLEGYTAHWLPGMRLAVAGPVLILIAVATQTWLSAVLLMVSVMVLPLFIWLTASETAARARAQQAALDSLSGAFQSRAAQSGLIRAFRGIRRETAALEEASNQLRDRTMAILRVAFLSTAVLEFFASVSIALVAVYIGFKLLGVFPFGTGETLTLAEGLTALILAPEFFSPIRKLSSLHHDRADASAAAGMLSAWLDRSDAVPVKKLSPLPSAPALIFEDVSLGWGDGSPVVSGLTFEAYPGKVTALSGPSGSGKSTVLLALIGRARLVSGSVRIGAEHLNTGESLAESIAYIGQTPWLMEGTIRENIAIARPGATDADIADAAREAGILDFADDSRGGLDQKLARFGAGLSGGQRQRIALARALLRSAPILLMDEPTAHLDPDAEAGFLQKMKALATSRTVLVATHSDALIRACDTVVRLTPQNVPEVSEC</sequence>
<dbReference type="PANTHER" id="PTHR24221:SF590">
    <property type="entry name" value="COMPONENT LINKED WITH THE ASSEMBLY OF CYTOCHROME' TRANSPORT TRANSMEMBRANE ATP-BINDING PROTEIN ABC TRANSPORTER CYDD-RELATED"/>
    <property type="match status" value="1"/>
</dbReference>
<dbReference type="InterPro" id="IPR003593">
    <property type="entry name" value="AAA+_ATPase"/>
</dbReference>
<evidence type="ECO:0000256" key="3">
    <source>
        <dbReference type="ARBA" id="ARBA00022741"/>
    </source>
</evidence>
<accession>A0A059FGM6</accession>
<dbReference type="AlphaFoldDB" id="A0A059FGM6"/>
<feature type="transmembrane region" description="Helical" evidence="7">
    <location>
        <begin position="35"/>
        <end position="58"/>
    </location>
</feature>
<comment type="subcellular location">
    <subcellularLocation>
        <location evidence="1">Cell membrane</location>
        <topology evidence="1">Multi-pass membrane protein</topology>
    </subcellularLocation>
</comment>
<feature type="transmembrane region" description="Helical" evidence="7">
    <location>
        <begin position="216"/>
        <end position="241"/>
    </location>
</feature>
<evidence type="ECO:0000259" key="8">
    <source>
        <dbReference type="PROSITE" id="PS50893"/>
    </source>
</evidence>
<dbReference type="NCBIfam" id="TIGR02857">
    <property type="entry name" value="CydD"/>
    <property type="match status" value="1"/>
</dbReference>
<dbReference type="InterPro" id="IPR003439">
    <property type="entry name" value="ABC_transporter-like_ATP-bd"/>
</dbReference>
<keyword evidence="4 10" id="KW-0067">ATP-binding</keyword>
<dbReference type="SUPFAM" id="SSF90123">
    <property type="entry name" value="ABC transporter transmembrane region"/>
    <property type="match status" value="1"/>
</dbReference>
<dbReference type="InterPro" id="IPR027417">
    <property type="entry name" value="P-loop_NTPase"/>
</dbReference>
<keyword evidence="2 7" id="KW-0812">Transmembrane</keyword>
<dbReference type="SMART" id="SM00382">
    <property type="entry name" value="AAA"/>
    <property type="match status" value="1"/>
</dbReference>
<evidence type="ECO:0000256" key="6">
    <source>
        <dbReference type="ARBA" id="ARBA00023136"/>
    </source>
</evidence>